<evidence type="ECO:0000313" key="3">
    <source>
        <dbReference type="Proteomes" id="UP001589692"/>
    </source>
</evidence>
<dbReference type="SUPFAM" id="SSF47598">
    <property type="entry name" value="Ribbon-helix-helix"/>
    <property type="match status" value="1"/>
</dbReference>
<keyword evidence="3" id="KW-1185">Reference proteome</keyword>
<dbReference type="Gene3D" id="1.10.1220.190">
    <property type="entry name" value="VirC2, RHH domain"/>
    <property type="match status" value="1"/>
</dbReference>
<proteinExistence type="predicted"/>
<dbReference type="PIRSF" id="PIRSF016094">
    <property type="entry name" value="VirC2"/>
    <property type="match status" value="1"/>
</dbReference>
<name>A0ABV6AMM2_9HYPH</name>
<feature type="compositionally biased region" description="Pro residues" evidence="1">
    <location>
        <begin position="46"/>
        <end position="55"/>
    </location>
</feature>
<dbReference type="InterPro" id="IPR010985">
    <property type="entry name" value="Ribbon_hlx_hlx"/>
</dbReference>
<dbReference type="Pfam" id="PF07181">
    <property type="entry name" value="VirC2"/>
    <property type="match status" value="1"/>
</dbReference>
<dbReference type="InterPro" id="IPR038473">
    <property type="entry name" value="VirC2_C_sf"/>
</dbReference>
<protein>
    <submittedName>
        <fullName evidence="2">VirC2 family conjugal transfer protein</fullName>
    </submittedName>
</protein>
<feature type="region of interest" description="Disordered" evidence="1">
    <location>
        <begin position="1"/>
        <end position="93"/>
    </location>
</feature>
<comment type="caution">
    <text evidence="2">The sequence shown here is derived from an EMBL/GenBank/DDBJ whole genome shotgun (WGS) entry which is preliminary data.</text>
</comment>
<reference evidence="2 3" key="1">
    <citation type="submission" date="2024-09" db="EMBL/GenBank/DDBJ databases">
        <authorList>
            <person name="Sun Q."/>
            <person name="Mori K."/>
        </authorList>
    </citation>
    <scope>NUCLEOTIDE SEQUENCE [LARGE SCALE GENOMIC DNA]</scope>
    <source>
        <strain evidence="2 3">TBRC 4938</strain>
    </source>
</reference>
<dbReference type="EMBL" id="JBHMAA010000029">
    <property type="protein sequence ID" value="MFB9951871.1"/>
    <property type="molecule type" value="Genomic_DNA"/>
</dbReference>
<dbReference type="RefSeq" id="WP_377264691.1">
    <property type="nucleotide sequence ID" value="NZ_JBHMAA010000029.1"/>
</dbReference>
<evidence type="ECO:0000313" key="2">
    <source>
        <dbReference type="EMBL" id="MFB9951871.1"/>
    </source>
</evidence>
<gene>
    <name evidence="2" type="ORF">ACFFP0_23735</name>
</gene>
<dbReference type="Proteomes" id="UP001589692">
    <property type="component" value="Unassembled WGS sequence"/>
</dbReference>
<sequence length="223" mass="23832">MGIRKPSLTVSEARRLAETRSATSRAEAEAIAPDGSQVRPAAQNPAPQPTTPPPAAKRLDGPVERRAPPPRKETEPAPAPPSDSGGRAGAIPYPRALMPVQGDKVQVFISAPLPAPGVSAIYEILCRQYPSQKALQMVLRRALHDYEAMLENGSFQTSPEAYAVDQAASPEDFIQTSRMMPKALVGIARAHFDPLGLESTRSFGRKLANAALASFFAREAAGR</sequence>
<feature type="compositionally biased region" description="Basic and acidic residues" evidence="1">
    <location>
        <begin position="57"/>
        <end position="75"/>
    </location>
</feature>
<organism evidence="2 3">
    <name type="scientific">Rhizobium puerariae</name>
    <dbReference type="NCBI Taxonomy" id="1585791"/>
    <lineage>
        <taxon>Bacteria</taxon>
        <taxon>Pseudomonadati</taxon>
        <taxon>Pseudomonadota</taxon>
        <taxon>Alphaproteobacteria</taxon>
        <taxon>Hyphomicrobiales</taxon>
        <taxon>Rhizobiaceae</taxon>
        <taxon>Rhizobium/Agrobacterium group</taxon>
        <taxon>Rhizobium</taxon>
    </lineage>
</organism>
<accession>A0ABV6AMM2</accession>
<dbReference type="InterPro" id="IPR009841">
    <property type="entry name" value="VirC2"/>
</dbReference>
<evidence type="ECO:0000256" key="1">
    <source>
        <dbReference type="SAM" id="MobiDB-lite"/>
    </source>
</evidence>